<evidence type="ECO:0000313" key="3">
    <source>
        <dbReference type="Proteomes" id="UP000677918"/>
    </source>
</evidence>
<accession>A0A8J4H4Z0</accession>
<proteinExistence type="predicted"/>
<dbReference type="EMBL" id="BOVK01000068">
    <property type="protein sequence ID" value="GIQ71053.1"/>
    <property type="molecule type" value="Genomic_DNA"/>
</dbReference>
<dbReference type="AlphaFoldDB" id="A0A8J4H4Z0"/>
<protein>
    <submittedName>
        <fullName evidence="2">Uncharacterized protein</fullName>
    </submittedName>
</protein>
<gene>
    <name evidence="2" type="ORF">XYCOK13_38770</name>
</gene>
<sequence length="111" mass="11796">MRMGTFLFGGLVGAAAAVYVLKGGRMPMLIGGMNQSGRGIENTAGAMMNMAKEGMQAMTGPTTQGKNQHRSGSADGLAQVQKFVEQDAEVKKAVNEIMKDNHINKPSEQTH</sequence>
<keyword evidence="3" id="KW-1185">Reference proteome</keyword>
<dbReference type="RefSeq" id="WP_213413859.1">
    <property type="nucleotide sequence ID" value="NZ_BOVK01000068.1"/>
</dbReference>
<dbReference type="Proteomes" id="UP000677918">
    <property type="component" value="Unassembled WGS sequence"/>
</dbReference>
<name>A0A8J4H4Z0_9BACL</name>
<evidence type="ECO:0000256" key="1">
    <source>
        <dbReference type="SAM" id="MobiDB-lite"/>
    </source>
</evidence>
<reference evidence="2" key="1">
    <citation type="submission" date="2021-04" db="EMBL/GenBank/DDBJ databases">
        <title>Draft genome sequence of Xylanibacillus composti strain K13.</title>
        <authorList>
            <person name="Uke A."/>
            <person name="Chhe C."/>
            <person name="Baramee S."/>
            <person name="Kosugi A."/>
        </authorList>
    </citation>
    <scope>NUCLEOTIDE SEQUENCE</scope>
    <source>
        <strain evidence="2">K13</strain>
    </source>
</reference>
<feature type="region of interest" description="Disordered" evidence="1">
    <location>
        <begin position="57"/>
        <end position="76"/>
    </location>
</feature>
<organism evidence="2 3">
    <name type="scientific">Xylanibacillus composti</name>
    <dbReference type="NCBI Taxonomy" id="1572762"/>
    <lineage>
        <taxon>Bacteria</taxon>
        <taxon>Bacillati</taxon>
        <taxon>Bacillota</taxon>
        <taxon>Bacilli</taxon>
        <taxon>Bacillales</taxon>
        <taxon>Paenibacillaceae</taxon>
        <taxon>Xylanibacillus</taxon>
    </lineage>
</organism>
<evidence type="ECO:0000313" key="2">
    <source>
        <dbReference type="EMBL" id="GIQ71053.1"/>
    </source>
</evidence>
<comment type="caution">
    <text evidence="2">The sequence shown here is derived from an EMBL/GenBank/DDBJ whole genome shotgun (WGS) entry which is preliminary data.</text>
</comment>